<proteinExistence type="predicted"/>
<dbReference type="HOGENOM" id="CLU_1676190_0_0_7"/>
<dbReference type="RefSeq" id="WP_011340452.1">
    <property type="nucleotide sequence ID" value="NC_007498.2"/>
</dbReference>
<dbReference type="Proteomes" id="UP000002534">
    <property type="component" value="Chromosome"/>
</dbReference>
<accession>Q3A6J8</accession>
<dbReference type="EMBL" id="CP000142">
    <property type="protein sequence ID" value="ABA88009.1"/>
    <property type="molecule type" value="Genomic_DNA"/>
</dbReference>
<keyword evidence="3" id="KW-1185">Reference proteome</keyword>
<reference evidence="3" key="1">
    <citation type="submission" date="2005-10" db="EMBL/GenBank/DDBJ databases">
        <title>Complete sequence of Pelobacter carbinolicus DSM 2380.</title>
        <authorList>
            <person name="Copeland A."/>
            <person name="Lucas S."/>
            <person name="Lapidus A."/>
            <person name="Barry K."/>
            <person name="Detter J.C."/>
            <person name="Glavina T."/>
            <person name="Hammon N."/>
            <person name="Israni S."/>
            <person name="Pitluck S."/>
            <person name="Chertkov O."/>
            <person name="Schmutz J."/>
            <person name="Larimer F."/>
            <person name="Land M."/>
            <person name="Kyrpides N."/>
            <person name="Ivanova N."/>
            <person name="Richardson P."/>
        </authorList>
    </citation>
    <scope>NUCLEOTIDE SEQUENCE [LARGE SCALE GENOMIC DNA]</scope>
    <source>
        <strain evidence="3">DSM 2380 / NBRC 103641 / GraBd1</strain>
    </source>
</reference>
<gene>
    <name evidence="2" type="ordered locus">Pcar_0750</name>
</gene>
<name>Q3A6J8_SYNC1</name>
<dbReference type="SUPFAM" id="SSF53146">
    <property type="entry name" value="Nitrogenase accessory factor-like"/>
    <property type="match status" value="1"/>
</dbReference>
<dbReference type="Pfam" id="PF02579">
    <property type="entry name" value="Nitro_FeMo-Co"/>
    <property type="match status" value="1"/>
</dbReference>
<dbReference type="InterPro" id="IPR003731">
    <property type="entry name" value="Di-Nase_FeMo-co_biosynth"/>
</dbReference>
<dbReference type="AlphaFoldDB" id="Q3A6J8"/>
<dbReference type="InterPro" id="IPR036105">
    <property type="entry name" value="DiNase_FeMo-co_biosyn_sf"/>
</dbReference>
<reference evidence="2 3" key="2">
    <citation type="journal article" date="2012" name="BMC Genomics">
        <title>The genome of Pelobacter carbinolicus reveals surprising metabolic capabilities and physiological features.</title>
        <authorList>
            <person name="Aklujkar M."/>
            <person name="Haveman S.A."/>
            <person name="Didonato R.Jr."/>
            <person name="Chertkov O."/>
            <person name="Han C.S."/>
            <person name="Land M.L."/>
            <person name="Brown P."/>
            <person name="Lovley D.R."/>
        </authorList>
    </citation>
    <scope>NUCLEOTIDE SEQUENCE [LARGE SCALE GENOMIC DNA]</scope>
    <source>
        <strain evidence="3">DSM 2380 / NBRC 103641 / GraBd1</strain>
    </source>
</reference>
<evidence type="ECO:0000313" key="2">
    <source>
        <dbReference type="EMBL" id="ABA88009.1"/>
    </source>
</evidence>
<dbReference type="Gene3D" id="3.30.420.130">
    <property type="entry name" value="Dinitrogenase iron-molybdenum cofactor biosynthesis domain"/>
    <property type="match status" value="1"/>
</dbReference>
<feature type="domain" description="Dinitrogenase iron-molybdenum cofactor biosynthesis" evidence="1">
    <location>
        <begin position="29"/>
        <end position="118"/>
    </location>
</feature>
<organism evidence="2 3">
    <name type="scientific">Syntrophotalea carbinolica (strain DSM 2380 / NBRC 103641 / GraBd1)</name>
    <name type="common">Pelobacter carbinolicus</name>
    <dbReference type="NCBI Taxonomy" id="338963"/>
    <lineage>
        <taxon>Bacteria</taxon>
        <taxon>Pseudomonadati</taxon>
        <taxon>Thermodesulfobacteriota</taxon>
        <taxon>Desulfuromonadia</taxon>
        <taxon>Desulfuromonadales</taxon>
        <taxon>Syntrophotaleaceae</taxon>
        <taxon>Syntrophotalea</taxon>
    </lineage>
</organism>
<dbReference type="KEGG" id="pca:Pcar_0750"/>
<evidence type="ECO:0000259" key="1">
    <source>
        <dbReference type="Pfam" id="PF02579"/>
    </source>
</evidence>
<protein>
    <submittedName>
        <fullName evidence="2">Nitrogenase molybdenum-iron cofactor biosynthesis protein NifB/NifX-related protein</fullName>
    </submittedName>
</protein>
<sequence>MARYVISISVMKPRYPSEATYRLALPCYENRIMPRFGIARSFVFVDIQDHNHRVDKVIKHTWEPDTGPNLPNWLLQQHVDGILCGGIHPRFQIALEAAGLWVIWGVRGDIDAVLNQWMDSEHREAMINGCSNFTSCCRVQHPMGCPPLLPPNCKRRK</sequence>
<dbReference type="STRING" id="338963.Pcar_0750"/>
<evidence type="ECO:0000313" key="3">
    <source>
        <dbReference type="Proteomes" id="UP000002534"/>
    </source>
</evidence>